<feature type="domain" description="NTP pyrophosphohydrolase MazG-like" evidence="1">
    <location>
        <begin position="9"/>
        <end position="63"/>
    </location>
</feature>
<reference evidence="2 3" key="1">
    <citation type="journal article" date="2016" name="Nat. Commun.">
        <title>Thousands of microbial genomes shed light on interconnected biogeochemical processes in an aquifer system.</title>
        <authorList>
            <person name="Anantharaman K."/>
            <person name="Brown C.T."/>
            <person name="Hug L.A."/>
            <person name="Sharon I."/>
            <person name="Castelle C.J."/>
            <person name="Probst A.J."/>
            <person name="Thomas B.C."/>
            <person name="Singh A."/>
            <person name="Wilkins M.J."/>
            <person name="Karaoz U."/>
            <person name="Brodie E.L."/>
            <person name="Williams K.H."/>
            <person name="Hubbard S.S."/>
            <person name="Banfield J.F."/>
        </authorList>
    </citation>
    <scope>NUCLEOTIDE SEQUENCE [LARGE SCALE GENOMIC DNA]</scope>
</reference>
<protein>
    <recommendedName>
        <fullName evidence="1">NTP pyrophosphohydrolase MazG-like domain-containing protein</fullName>
    </recommendedName>
</protein>
<evidence type="ECO:0000313" key="2">
    <source>
        <dbReference type="EMBL" id="OGL78926.1"/>
    </source>
</evidence>
<dbReference type="EMBL" id="MGEF01000021">
    <property type="protein sequence ID" value="OGL78926.1"/>
    <property type="molecule type" value="Genomic_DNA"/>
</dbReference>
<dbReference type="PANTHER" id="PTHR42702:SF1">
    <property type="entry name" value="REGULATORY PROTEIN FOR BETA-LACTAMASE"/>
    <property type="match status" value="1"/>
</dbReference>
<proteinExistence type="predicted"/>
<organism evidence="2 3">
    <name type="scientific">Candidatus Uhrbacteria bacterium RIFCSPHIGHO2_12_FULL_54_23</name>
    <dbReference type="NCBI Taxonomy" id="1802397"/>
    <lineage>
        <taxon>Bacteria</taxon>
        <taxon>Candidatus Uhriibacteriota</taxon>
    </lineage>
</organism>
<evidence type="ECO:0000259" key="1">
    <source>
        <dbReference type="Pfam" id="PF03819"/>
    </source>
</evidence>
<dbReference type="SUPFAM" id="SSF101386">
    <property type="entry name" value="all-alpha NTP pyrophosphatases"/>
    <property type="match status" value="1"/>
</dbReference>
<gene>
    <name evidence="2" type="ORF">A3J43_00910</name>
</gene>
<dbReference type="InterPro" id="IPR004518">
    <property type="entry name" value="MazG-like_dom"/>
</dbReference>
<dbReference type="AlphaFoldDB" id="A0A1F7UKX3"/>
<dbReference type="PANTHER" id="PTHR42702">
    <property type="entry name" value="NUCLEOTIDE PYROPHOSPHOHYDROLASE"/>
    <property type="match status" value="1"/>
</dbReference>
<dbReference type="Gene3D" id="1.10.287.1080">
    <property type="entry name" value="MazG-like"/>
    <property type="match status" value="1"/>
</dbReference>
<dbReference type="Pfam" id="PF03819">
    <property type="entry name" value="MazG"/>
    <property type="match status" value="1"/>
</dbReference>
<dbReference type="Proteomes" id="UP000176604">
    <property type="component" value="Unassembled WGS sequence"/>
</dbReference>
<comment type="caution">
    <text evidence="2">The sequence shown here is derived from an EMBL/GenBank/DDBJ whole genome shotgun (WGS) entry which is preliminary data.</text>
</comment>
<sequence length="70" mass="8140">MGFYPKDDKEVLLWLGEEVGEVMEAVREHQSKKDLSHEMADVFWNLLRLAELKGIDLETAFKEGFSEKLL</sequence>
<name>A0A1F7UKX3_9BACT</name>
<accession>A0A1F7UKX3</accession>
<evidence type="ECO:0000313" key="3">
    <source>
        <dbReference type="Proteomes" id="UP000176604"/>
    </source>
</evidence>